<organism evidence="1">
    <name type="scientific">marine sediment metagenome</name>
    <dbReference type="NCBI Taxonomy" id="412755"/>
    <lineage>
        <taxon>unclassified sequences</taxon>
        <taxon>metagenomes</taxon>
        <taxon>ecological metagenomes</taxon>
    </lineage>
</organism>
<sequence>MEDKYDWYIKEIFVAKEEVITLRTLYLEFGNER</sequence>
<proteinExistence type="predicted"/>
<feature type="non-terminal residue" evidence="1">
    <location>
        <position position="33"/>
    </location>
</feature>
<comment type="caution">
    <text evidence="1">The sequence shown here is derived from an EMBL/GenBank/DDBJ whole genome shotgun (WGS) entry which is preliminary data.</text>
</comment>
<reference evidence="1" key="1">
    <citation type="journal article" date="2014" name="Front. Microbiol.">
        <title>High frequency of phylogenetically diverse reductive dehalogenase-homologous genes in deep subseafloor sedimentary metagenomes.</title>
        <authorList>
            <person name="Kawai M."/>
            <person name="Futagami T."/>
            <person name="Toyoda A."/>
            <person name="Takaki Y."/>
            <person name="Nishi S."/>
            <person name="Hori S."/>
            <person name="Arai W."/>
            <person name="Tsubouchi T."/>
            <person name="Morono Y."/>
            <person name="Uchiyama I."/>
            <person name="Ito T."/>
            <person name="Fujiyama A."/>
            <person name="Inagaki F."/>
            <person name="Takami H."/>
        </authorList>
    </citation>
    <scope>NUCLEOTIDE SEQUENCE</scope>
    <source>
        <strain evidence="1">Expedition CK06-06</strain>
    </source>
</reference>
<dbReference type="AlphaFoldDB" id="X1R8U3"/>
<dbReference type="EMBL" id="BARV01041574">
    <property type="protein sequence ID" value="GAI52009.1"/>
    <property type="molecule type" value="Genomic_DNA"/>
</dbReference>
<name>X1R8U3_9ZZZZ</name>
<gene>
    <name evidence="1" type="ORF">S06H3_62873</name>
</gene>
<accession>X1R8U3</accession>
<evidence type="ECO:0000313" key="1">
    <source>
        <dbReference type="EMBL" id="GAI52009.1"/>
    </source>
</evidence>
<protein>
    <submittedName>
        <fullName evidence="1">Uncharacterized protein</fullName>
    </submittedName>
</protein>